<sequence>MAHLVKLEDYISRYQFDLNRYSSQFTRMKKERWFYVKSEWEQLQYDSTSAEEILEEEKGRFFGILQKVKNWSRYTKKKKQYEDIDESVSHLTQVTFEQLKEEFLHDLYLSQLRWASSSLLEESRLHPKYKKDDWLQFFAQKLPDNYFLMYRPVFSVKQAPIELEIILISPTEIYCISTLEGEEHSVFEGSSDRFWIEYVNETRMKRLSPLVSLSRMTGVIKPILEEAGHSFPIRNIVICKNSIIDNKVQGAKVEFVDRRTFTLWHEKLKKHPSPIKSQQMKITSLLLSHCHTNAYKRELNQEHIDGDLN</sequence>
<dbReference type="AlphaFoldDB" id="A0A9X2CTB7"/>
<reference evidence="1" key="1">
    <citation type="submission" date="2022-02" db="EMBL/GenBank/DDBJ databases">
        <title>Halalkalibacter sp. nov. isolated from Lonar Lake, India.</title>
        <authorList>
            <person name="Joshi A."/>
            <person name="Thite S."/>
            <person name="Lodha T."/>
        </authorList>
    </citation>
    <scope>NUCLEOTIDE SEQUENCE</scope>
    <source>
        <strain evidence="1">MEB205</strain>
    </source>
</reference>
<evidence type="ECO:0000313" key="1">
    <source>
        <dbReference type="EMBL" id="MCL7747856.1"/>
    </source>
</evidence>
<proteinExistence type="predicted"/>
<accession>A0A9X2CTB7</accession>
<evidence type="ECO:0000313" key="2">
    <source>
        <dbReference type="Proteomes" id="UP001139150"/>
    </source>
</evidence>
<organism evidence="1 2">
    <name type="scientific">Halalkalibacter alkaliphilus</name>
    <dbReference type="NCBI Taxonomy" id="2917993"/>
    <lineage>
        <taxon>Bacteria</taxon>
        <taxon>Bacillati</taxon>
        <taxon>Bacillota</taxon>
        <taxon>Bacilli</taxon>
        <taxon>Bacillales</taxon>
        <taxon>Bacillaceae</taxon>
        <taxon>Halalkalibacter</taxon>
    </lineage>
</organism>
<protein>
    <submittedName>
        <fullName evidence="1">NERD domain-containing protein</fullName>
    </submittedName>
</protein>
<gene>
    <name evidence="1" type="ORF">MF646_12060</name>
</gene>
<name>A0A9X2CTB7_9BACI</name>
<dbReference type="EMBL" id="JAKRYL010000011">
    <property type="protein sequence ID" value="MCL7747856.1"/>
    <property type="molecule type" value="Genomic_DNA"/>
</dbReference>
<comment type="caution">
    <text evidence="1">The sequence shown here is derived from an EMBL/GenBank/DDBJ whole genome shotgun (WGS) entry which is preliminary data.</text>
</comment>
<dbReference type="Proteomes" id="UP001139150">
    <property type="component" value="Unassembled WGS sequence"/>
</dbReference>
<keyword evidence="2" id="KW-1185">Reference proteome</keyword>
<dbReference type="RefSeq" id="WP_250096747.1">
    <property type="nucleotide sequence ID" value="NZ_JAKRYL010000011.1"/>
</dbReference>